<name>A0ABS5KD40_9BACT</name>
<comment type="function">
    <text evidence="1">May be involved in the biogenesis of curli organelles.</text>
</comment>
<dbReference type="EMBL" id="JAGUCN010000020">
    <property type="protein sequence ID" value="MBS2212955.1"/>
    <property type="molecule type" value="Genomic_DNA"/>
</dbReference>
<reference evidence="5 6" key="1">
    <citation type="journal article" date="2014" name="Int. J. Syst. Evol. Microbiol.">
        <title>Carboxylicivirga gen. nov. in the family Marinilabiliaceae with two novel species, Carboxylicivirga mesophila sp. nov. and Carboxylicivirga taeanensis sp. nov., and reclassification of Cytophaga fermentans as Saccharicrinis fermentans gen. nov., comb. nov.</title>
        <authorList>
            <person name="Yang S.H."/>
            <person name="Seo H.S."/>
            <person name="Woo J.H."/>
            <person name="Oh H.M."/>
            <person name="Jang H."/>
            <person name="Lee J.H."/>
            <person name="Kim S.J."/>
            <person name="Kwon K.K."/>
        </authorList>
    </citation>
    <scope>NUCLEOTIDE SEQUENCE [LARGE SCALE GENOMIC DNA]</scope>
    <source>
        <strain evidence="5 6">JCM 18290</strain>
    </source>
</reference>
<dbReference type="InterPro" id="IPR018900">
    <property type="entry name" value="Curli_CsgE"/>
</dbReference>
<dbReference type="RefSeq" id="WP_212229850.1">
    <property type="nucleotide sequence ID" value="NZ_JAGUCN010000020.1"/>
</dbReference>
<evidence type="ECO:0000256" key="1">
    <source>
        <dbReference type="ARBA" id="ARBA00003989"/>
    </source>
</evidence>
<evidence type="ECO:0000256" key="3">
    <source>
        <dbReference type="ARBA" id="ARBA00022729"/>
    </source>
</evidence>
<feature type="chain" id="PRO_5047094414" description="Curli production assembly/transport component CsgE" evidence="4">
    <location>
        <begin position="22"/>
        <end position="175"/>
    </location>
</feature>
<dbReference type="Proteomes" id="UP000721861">
    <property type="component" value="Unassembled WGS sequence"/>
</dbReference>
<proteinExistence type="predicted"/>
<sequence length="175" mass="20843">MKNKFFLVVLFELVLATSLYGQNTDTTVVDSTQKEVPEAILELVRQYDKAVKEARVQQQNVEPPTLEIDGIIMDETMSKSGREFYEIFFANWSKPTGYSNYYLKIKEKPFQFNNTIIEVYLKEQLIYQQMMRRRYDEVEQMAKGAVSIAQQQIYREIRAQRAILEQQRRYQNQDR</sequence>
<comment type="caution">
    <text evidence="5">The sequence shown here is derived from an EMBL/GenBank/DDBJ whole genome shotgun (WGS) entry which is preliminary data.</text>
</comment>
<evidence type="ECO:0000313" key="5">
    <source>
        <dbReference type="EMBL" id="MBS2212955.1"/>
    </source>
</evidence>
<keyword evidence="6" id="KW-1185">Reference proteome</keyword>
<keyword evidence="3 4" id="KW-0732">Signal</keyword>
<gene>
    <name evidence="5" type="ORF">KEM09_16165</name>
</gene>
<evidence type="ECO:0000256" key="2">
    <source>
        <dbReference type="ARBA" id="ARBA00014024"/>
    </source>
</evidence>
<organism evidence="5 6">
    <name type="scientific">Carboxylicivirga mesophila</name>
    <dbReference type="NCBI Taxonomy" id="1166478"/>
    <lineage>
        <taxon>Bacteria</taxon>
        <taxon>Pseudomonadati</taxon>
        <taxon>Bacteroidota</taxon>
        <taxon>Bacteroidia</taxon>
        <taxon>Marinilabiliales</taxon>
        <taxon>Marinilabiliaceae</taxon>
        <taxon>Carboxylicivirga</taxon>
    </lineage>
</organism>
<protein>
    <recommendedName>
        <fullName evidence="2">Curli production assembly/transport component CsgE</fullName>
    </recommendedName>
</protein>
<dbReference type="Pfam" id="PF10627">
    <property type="entry name" value="CsgE"/>
    <property type="match status" value="1"/>
</dbReference>
<accession>A0ABS5KD40</accession>
<evidence type="ECO:0000313" key="6">
    <source>
        <dbReference type="Proteomes" id="UP000721861"/>
    </source>
</evidence>
<evidence type="ECO:0000256" key="4">
    <source>
        <dbReference type="SAM" id="SignalP"/>
    </source>
</evidence>
<feature type="signal peptide" evidence="4">
    <location>
        <begin position="1"/>
        <end position="21"/>
    </location>
</feature>